<protein>
    <recommendedName>
        <fullName evidence="3">Lipoprotein</fullName>
    </recommendedName>
</protein>
<dbReference type="EMBL" id="JARNBH010000034">
    <property type="protein sequence ID" value="MEC0276248.1"/>
    <property type="molecule type" value="Genomic_DNA"/>
</dbReference>
<organism evidence="1 2">
    <name type="scientific">Peribacillus castrilensis</name>
    <dbReference type="NCBI Taxonomy" id="2897690"/>
    <lineage>
        <taxon>Bacteria</taxon>
        <taxon>Bacillati</taxon>
        <taxon>Bacillota</taxon>
        <taxon>Bacilli</taxon>
        <taxon>Bacillales</taxon>
        <taxon>Bacillaceae</taxon>
        <taxon>Peribacillus</taxon>
    </lineage>
</organism>
<dbReference type="RefSeq" id="WP_134784791.1">
    <property type="nucleotide sequence ID" value="NZ_JARNBG010000021.1"/>
</dbReference>
<reference evidence="1 2" key="1">
    <citation type="submission" date="2023-03" db="EMBL/GenBank/DDBJ databases">
        <title>Bacillus Genome Sequencing.</title>
        <authorList>
            <person name="Dunlap C."/>
        </authorList>
    </citation>
    <scope>NUCLEOTIDE SEQUENCE [LARGE SCALE GENOMIC DNA]</scope>
    <source>
        <strain evidence="1 2">B-41290</strain>
    </source>
</reference>
<gene>
    <name evidence="1" type="ORF">P4706_24865</name>
</gene>
<proteinExistence type="predicted"/>
<evidence type="ECO:0000313" key="2">
    <source>
        <dbReference type="Proteomes" id="UP001307168"/>
    </source>
</evidence>
<evidence type="ECO:0008006" key="3">
    <source>
        <dbReference type="Google" id="ProtNLM"/>
    </source>
</evidence>
<dbReference type="AlphaFoldDB" id="A0AAW9NL13"/>
<sequence>MKVLMRCFTLITILTIVCGCQKNYTGEYEQWGDTVETVDTKKLKKNDIPYKIKDNKVFIPEDAERKAIFCCT</sequence>
<dbReference type="Proteomes" id="UP001307168">
    <property type="component" value="Unassembled WGS sequence"/>
</dbReference>
<comment type="caution">
    <text evidence="1">The sequence shown here is derived from an EMBL/GenBank/DDBJ whole genome shotgun (WGS) entry which is preliminary data.</text>
</comment>
<accession>A0AAW9NL13</accession>
<dbReference type="PROSITE" id="PS51257">
    <property type="entry name" value="PROKAR_LIPOPROTEIN"/>
    <property type="match status" value="1"/>
</dbReference>
<evidence type="ECO:0000313" key="1">
    <source>
        <dbReference type="EMBL" id="MEC0276248.1"/>
    </source>
</evidence>
<keyword evidence="2" id="KW-1185">Reference proteome</keyword>
<name>A0AAW9NL13_9BACI</name>